<evidence type="ECO:0000313" key="2">
    <source>
        <dbReference type="Proteomes" id="UP000827872"/>
    </source>
</evidence>
<evidence type="ECO:0000313" key="1">
    <source>
        <dbReference type="EMBL" id="KAH8001357.1"/>
    </source>
</evidence>
<reference evidence="1" key="1">
    <citation type="submission" date="2021-08" db="EMBL/GenBank/DDBJ databases">
        <title>The first chromosome-level gecko genome reveals the dynamic sex chromosomes of Neotropical dwarf geckos (Sphaerodactylidae: Sphaerodactylus).</title>
        <authorList>
            <person name="Pinto B.J."/>
            <person name="Keating S.E."/>
            <person name="Gamble T."/>
        </authorList>
    </citation>
    <scope>NUCLEOTIDE SEQUENCE</scope>
    <source>
        <strain evidence="1">TG3544</strain>
    </source>
</reference>
<dbReference type="EMBL" id="CM037621">
    <property type="protein sequence ID" value="KAH8001357.1"/>
    <property type="molecule type" value="Genomic_DNA"/>
</dbReference>
<gene>
    <name evidence="1" type="ORF">K3G42_004842</name>
</gene>
<protein>
    <submittedName>
        <fullName evidence="1">Uncharacterized protein</fullName>
    </submittedName>
</protein>
<dbReference type="Proteomes" id="UP000827872">
    <property type="component" value="Linkage Group LG08"/>
</dbReference>
<sequence>MERRDVGSSPEQEKAEALPRKARHGSHWGSGSQRPPQSGEDIGRSLLGGSSSEQGQKEGGTEAVPRGSEDTRGLHGDAAVTSEDTNVLSGVAFLEDTGSDPGSPSGGGVGEMGEEMEKERGGVKGGEITSSCSAHALPGVSSTPAADAPLSRPIERGEGKLTGLLESRKNFDTDIDIDAECSELSSEYPLPQRTVKRKRKEHEHRSSRQVPRLQLEQTDSWLRKKRGEETFTGTPSNSLGYRKEKSDVGTLVGGTSQGEMSQEGGQPMGETPRSPATAIEGGKDVSWEVAQDAHFEDSELLGACGGVERGDASQASDPNKLSESYMMETILSDVLVIPKVDILAVIMPPGL</sequence>
<keyword evidence="2" id="KW-1185">Reference proteome</keyword>
<organism evidence="1 2">
    <name type="scientific">Sphaerodactylus townsendi</name>
    <dbReference type="NCBI Taxonomy" id="933632"/>
    <lineage>
        <taxon>Eukaryota</taxon>
        <taxon>Metazoa</taxon>
        <taxon>Chordata</taxon>
        <taxon>Craniata</taxon>
        <taxon>Vertebrata</taxon>
        <taxon>Euteleostomi</taxon>
        <taxon>Lepidosauria</taxon>
        <taxon>Squamata</taxon>
        <taxon>Bifurcata</taxon>
        <taxon>Gekkota</taxon>
        <taxon>Sphaerodactylidae</taxon>
        <taxon>Sphaerodactylus</taxon>
    </lineage>
</organism>
<accession>A0ACB8F7H2</accession>
<comment type="caution">
    <text evidence="1">The sequence shown here is derived from an EMBL/GenBank/DDBJ whole genome shotgun (WGS) entry which is preliminary data.</text>
</comment>
<proteinExistence type="predicted"/>
<name>A0ACB8F7H2_9SAUR</name>